<feature type="signal peptide" evidence="1">
    <location>
        <begin position="1"/>
        <end position="20"/>
    </location>
</feature>
<keyword evidence="1" id="KW-0732">Signal</keyword>
<keyword evidence="3" id="KW-1185">Reference proteome</keyword>
<reference evidence="2 3" key="1">
    <citation type="submission" date="2019-01" db="EMBL/GenBank/DDBJ databases">
        <title>Draft genome sequences of three monokaryotic isolates of the white-rot basidiomycete fungus Dichomitus squalens.</title>
        <authorList>
            <consortium name="DOE Joint Genome Institute"/>
            <person name="Lopez S.C."/>
            <person name="Andreopoulos B."/>
            <person name="Pangilinan J."/>
            <person name="Lipzen A."/>
            <person name="Riley R."/>
            <person name="Ahrendt S."/>
            <person name="Ng V."/>
            <person name="Barry K."/>
            <person name="Daum C."/>
            <person name="Grigoriev I.V."/>
            <person name="Hilden K.S."/>
            <person name="Makela M.R."/>
            <person name="de Vries R.P."/>
        </authorList>
    </citation>
    <scope>NUCLEOTIDE SEQUENCE [LARGE SCALE GENOMIC DNA]</scope>
    <source>
        <strain evidence="2 3">CBS 464.89</strain>
    </source>
</reference>
<name>A0A4Q9Q2T8_9APHY</name>
<sequence length="75" mass="8211">MFFGADLMASMAFPCTLILACNDSIDVSRSSHPRLSIRGSLCPIWQRYGAERCQTYNLDCLGPSVVTSSTGTVKY</sequence>
<gene>
    <name evidence="2" type="ORF">BD310DRAFT_920293</name>
</gene>
<dbReference type="Proteomes" id="UP000292082">
    <property type="component" value="Unassembled WGS sequence"/>
</dbReference>
<evidence type="ECO:0000256" key="1">
    <source>
        <dbReference type="SAM" id="SignalP"/>
    </source>
</evidence>
<accession>A0A4Q9Q2T8</accession>
<feature type="chain" id="PRO_5020854749" description="Secreted protein" evidence="1">
    <location>
        <begin position="21"/>
        <end position="75"/>
    </location>
</feature>
<dbReference type="AlphaFoldDB" id="A0A4Q9Q2T8"/>
<evidence type="ECO:0000313" key="3">
    <source>
        <dbReference type="Proteomes" id="UP000292082"/>
    </source>
</evidence>
<evidence type="ECO:0008006" key="4">
    <source>
        <dbReference type="Google" id="ProtNLM"/>
    </source>
</evidence>
<dbReference type="EMBL" id="ML145097">
    <property type="protein sequence ID" value="TBU61573.1"/>
    <property type="molecule type" value="Genomic_DNA"/>
</dbReference>
<organism evidence="2 3">
    <name type="scientific">Dichomitus squalens</name>
    <dbReference type="NCBI Taxonomy" id="114155"/>
    <lineage>
        <taxon>Eukaryota</taxon>
        <taxon>Fungi</taxon>
        <taxon>Dikarya</taxon>
        <taxon>Basidiomycota</taxon>
        <taxon>Agaricomycotina</taxon>
        <taxon>Agaricomycetes</taxon>
        <taxon>Polyporales</taxon>
        <taxon>Polyporaceae</taxon>
        <taxon>Dichomitus</taxon>
    </lineage>
</organism>
<protein>
    <recommendedName>
        <fullName evidence="4">Secreted protein</fullName>
    </recommendedName>
</protein>
<evidence type="ECO:0000313" key="2">
    <source>
        <dbReference type="EMBL" id="TBU61573.1"/>
    </source>
</evidence>
<proteinExistence type="predicted"/>